<dbReference type="AlphaFoldDB" id="A0A1E3IHU9"/>
<feature type="compositionally biased region" description="Low complexity" evidence="1">
    <location>
        <begin position="366"/>
        <end position="379"/>
    </location>
</feature>
<evidence type="ECO:0000256" key="1">
    <source>
        <dbReference type="SAM" id="MobiDB-lite"/>
    </source>
</evidence>
<reference evidence="2" key="3">
    <citation type="submission" date="2024-01" db="EMBL/GenBank/DDBJ databases">
        <authorList>
            <person name="Coelho M.A."/>
            <person name="David-Palma M."/>
            <person name="Shea T."/>
            <person name="Sun S."/>
            <person name="Cuomo C.A."/>
            <person name="Heitman J."/>
        </authorList>
    </citation>
    <scope>NUCLEOTIDE SEQUENCE</scope>
    <source>
        <strain evidence="2">CBS 7841</strain>
    </source>
</reference>
<feature type="region of interest" description="Disordered" evidence="1">
    <location>
        <begin position="88"/>
        <end position="112"/>
    </location>
</feature>
<sequence>MPKRKLNPYEALRVQPLPLSSLDAALDLLVCETFSRLDSITNKFETCAGVKLHDGVVKTRWEEAVKRYFVMKSMDELTCGAKKLEMKEIEKDEEMKDDPGESKTDAKGRPLPSPYPGAIAVHAMNNEEEAEWRKWDPKRGDVVVVDTAEDGIWPGKIIEKKVFFQGRTVPRGNHFFPVRIYNEKIQPMIAIKSRLVPFHMRPDPPLLASPALLSAYHHAANPSTFDMLASARESLAAHNRLHPGVTGEDNKAKFRAEKDTWNKQVNWVMNERRIEKLRATTEERERRLREVVVSTTPRILEETTNSCADQAGQLFGCPKKRRPNIPDNFKDKTGPTLQISGPDTSFPMPRTPPRTGLPFVASLIKTSLSNSSRSNSPRRTPTRSNKRRSLTGLGELSPASRRTYTPPRILPSGDETAPLSFGGGLSLPPEVKGATFDFVSPLYPAKTDRLPLGMEDPNQPALSRPNMSRSGSLGIVREEEEEEGWTAVQRKDRRAGSEPLKHSKDQSEITDPKGANHEDMEL</sequence>
<proteinExistence type="predicted"/>
<keyword evidence="3" id="KW-1185">Reference proteome</keyword>
<feature type="region of interest" description="Disordered" evidence="1">
    <location>
        <begin position="318"/>
        <end position="424"/>
    </location>
</feature>
<dbReference type="EMBL" id="CP143787">
    <property type="protein sequence ID" value="WVN88410.1"/>
    <property type="molecule type" value="Genomic_DNA"/>
</dbReference>
<protein>
    <submittedName>
        <fullName evidence="2">Uncharacterized protein</fullName>
    </submittedName>
</protein>
<dbReference type="Proteomes" id="UP000094043">
    <property type="component" value="Chromosome 4"/>
</dbReference>
<reference evidence="2" key="1">
    <citation type="submission" date="2016-06" db="EMBL/GenBank/DDBJ databases">
        <authorList>
            <person name="Cuomo C."/>
            <person name="Litvintseva A."/>
            <person name="Heitman J."/>
            <person name="Chen Y."/>
            <person name="Sun S."/>
            <person name="Springer D."/>
            <person name="Dromer F."/>
            <person name="Young S."/>
            <person name="Zeng Q."/>
            <person name="Chapman S."/>
            <person name="Gujja S."/>
            <person name="Saif S."/>
            <person name="Birren B."/>
        </authorList>
    </citation>
    <scope>NUCLEOTIDE SEQUENCE</scope>
    <source>
        <strain evidence="2">CBS 7841</strain>
    </source>
</reference>
<gene>
    <name evidence="2" type="ORF">L203_103619</name>
</gene>
<dbReference type="GeneID" id="91087830"/>
<dbReference type="OrthoDB" id="2562734at2759"/>
<feature type="region of interest" description="Disordered" evidence="1">
    <location>
        <begin position="454"/>
        <end position="522"/>
    </location>
</feature>
<dbReference type="KEGG" id="cdep:91087830"/>
<dbReference type="VEuPathDB" id="FungiDB:L203_02782"/>
<accession>A0A1E3IHU9</accession>
<dbReference type="RefSeq" id="XP_066069110.1">
    <property type="nucleotide sequence ID" value="XM_066213013.1"/>
</dbReference>
<feature type="compositionally biased region" description="Basic residues" evidence="1">
    <location>
        <begin position="380"/>
        <end position="389"/>
    </location>
</feature>
<evidence type="ECO:0000313" key="2">
    <source>
        <dbReference type="EMBL" id="WVN88410.1"/>
    </source>
</evidence>
<reference evidence="2" key="2">
    <citation type="journal article" date="2022" name="Elife">
        <title>Obligate sexual reproduction of a homothallic fungus closely related to the Cryptococcus pathogenic species complex.</title>
        <authorList>
            <person name="Passer A.R."/>
            <person name="Clancey S.A."/>
            <person name="Shea T."/>
            <person name="David-Palma M."/>
            <person name="Averette A.F."/>
            <person name="Boekhout T."/>
            <person name="Porcel B.M."/>
            <person name="Nowrousian M."/>
            <person name="Cuomo C.A."/>
            <person name="Sun S."/>
            <person name="Heitman J."/>
            <person name="Coelho M.A."/>
        </authorList>
    </citation>
    <scope>NUCLEOTIDE SEQUENCE</scope>
    <source>
        <strain evidence="2">CBS 7841</strain>
    </source>
</reference>
<feature type="compositionally biased region" description="Basic and acidic residues" evidence="1">
    <location>
        <begin position="494"/>
        <end position="522"/>
    </location>
</feature>
<evidence type="ECO:0000313" key="3">
    <source>
        <dbReference type="Proteomes" id="UP000094043"/>
    </source>
</evidence>
<feature type="compositionally biased region" description="Basic and acidic residues" evidence="1">
    <location>
        <begin position="88"/>
        <end position="108"/>
    </location>
</feature>
<name>A0A1E3IHU9_9TREE</name>
<organism evidence="2 3">
    <name type="scientific">Cryptococcus depauperatus CBS 7841</name>
    <dbReference type="NCBI Taxonomy" id="1295531"/>
    <lineage>
        <taxon>Eukaryota</taxon>
        <taxon>Fungi</taxon>
        <taxon>Dikarya</taxon>
        <taxon>Basidiomycota</taxon>
        <taxon>Agaricomycotina</taxon>
        <taxon>Tremellomycetes</taxon>
        <taxon>Tremellales</taxon>
        <taxon>Cryptococcaceae</taxon>
        <taxon>Cryptococcus</taxon>
    </lineage>
</organism>